<dbReference type="PROSITE" id="PS51656">
    <property type="entry name" value="4FE4S"/>
    <property type="match status" value="1"/>
</dbReference>
<dbReference type="GO" id="GO:0046872">
    <property type="term" value="F:metal ion binding"/>
    <property type="evidence" value="ECO:0007669"/>
    <property type="project" value="UniProtKB-KW"/>
</dbReference>
<dbReference type="InterPro" id="IPR051069">
    <property type="entry name" value="ACDS_complex_subunit"/>
</dbReference>
<name>A0A3B0VTL3_9ZZZZ</name>
<reference evidence="6" key="1">
    <citation type="submission" date="2018-06" db="EMBL/GenBank/DDBJ databases">
        <authorList>
            <person name="Zhirakovskaya E."/>
        </authorList>
    </citation>
    <scope>NUCLEOTIDE SEQUENCE</scope>
</reference>
<evidence type="ECO:0000256" key="3">
    <source>
        <dbReference type="ARBA" id="ARBA00023004"/>
    </source>
</evidence>
<evidence type="ECO:0000313" key="6">
    <source>
        <dbReference type="EMBL" id="VAW42412.1"/>
    </source>
</evidence>
<dbReference type="EMBL" id="UOEX01000440">
    <property type="protein sequence ID" value="VAW42412.1"/>
    <property type="molecule type" value="Genomic_DNA"/>
</dbReference>
<accession>A0A3B0VTL3</accession>
<dbReference type="Pfam" id="PF04060">
    <property type="entry name" value="FeS"/>
    <property type="match status" value="1"/>
</dbReference>
<gene>
    <name evidence="6" type="ORF">MNBD_DELTA03-1610</name>
</gene>
<organism evidence="6">
    <name type="scientific">hydrothermal vent metagenome</name>
    <dbReference type="NCBI Taxonomy" id="652676"/>
    <lineage>
        <taxon>unclassified sequences</taxon>
        <taxon>metagenomes</taxon>
        <taxon>ecological metagenomes</taxon>
    </lineage>
</organism>
<sequence>MRNPLEIYKILPKTNCGKCLLPSCLAFAAAVIEGRKKLRDCPELEPALGGELAVDISGSAASEFEQAEFMDKLQSRISLADFQALAPVIGAVAKDDCLIVNSLGKDFRVSRQGTLVSECHINPWVQAPLLSYITNKRHAEITGRWISLREIKGGIDWQGLFTSRCETPLRKLADDNPHLLEDIIELFAGREIEWYQADIALILHPLPKVPILICYQSPEDDLESLLTIFFDECCAVNLQIKSIFTLCAGLVRMFTKIAEHHL</sequence>
<dbReference type="InterPro" id="IPR007202">
    <property type="entry name" value="4Fe-4S_dom"/>
</dbReference>
<dbReference type="InterPro" id="IPR024264">
    <property type="entry name" value="DUF3786"/>
</dbReference>
<protein>
    <recommendedName>
        <fullName evidence="5">4Fe-4S domain-containing protein</fullName>
    </recommendedName>
</protein>
<dbReference type="GO" id="GO:0051539">
    <property type="term" value="F:4 iron, 4 sulfur cluster binding"/>
    <property type="evidence" value="ECO:0007669"/>
    <property type="project" value="UniProtKB-KW"/>
</dbReference>
<dbReference type="PANTHER" id="PTHR36214">
    <property type="match status" value="1"/>
</dbReference>
<keyword evidence="1" id="KW-0004">4Fe-4S</keyword>
<dbReference type="AlphaFoldDB" id="A0A3B0VTL3"/>
<evidence type="ECO:0000256" key="2">
    <source>
        <dbReference type="ARBA" id="ARBA00022723"/>
    </source>
</evidence>
<proteinExistence type="predicted"/>
<evidence type="ECO:0000256" key="4">
    <source>
        <dbReference type="ARBA" id="ARBA00023014"/>
    </source>
</evidence>
<keyword evidence="4" id="KW-0411">Iron-sulfur</keyword>
<evidence type="ECO:0000256" key="1">
    <source>
        <dbReference type="ARBA" id="ARBA00022485"/>
    </source>
</evidence>
<dbReference type="Gene3D" id="1.10.15.40">
    <property type="entry name" value="Electron transport complex subunit B, putative Fe-S cluster"/>
    <property type="match status" value="1"/>
</dbReference>
<dbReference type="PANTHER" id="PTHR36214:SF3">
    <property type="entry name" value="ACETYL-COA DECARBONYLASE_SYNTHASE COMPLEX SUBUNIT GAMMA"/>
    <property type="match status" value="1"/>
</dbReference>
<feature type="domain" description="4Fe-4S" evidence="5">
    <location>
        <begin position="1"/>
        <end position="62"/>
    </location>
</feature>
<dbReference type="Pfam" id="PF12654">
    <property type="entry name" value="DUF3786"/>
    <property type="match status" value="1"/>
</dbReference>
<evidence type="ECO:0000259" key="5">
    <source>
        <dbReference type="PROSITE" id="PS51656"/>
    </source>
</evidence>
<keyword evidence="3" id="KW-0408">Iron</keyword>
<keyword evidence="2" id="KW-0479">Metal-binding</keyword>